<keyword evidence="3" id="KW-1185">Reference proteome</keyword>
<gene>
    <name evidence="2" type="ORF">ACFOUY_06485</name>
</gene>
<protein>
    <submittedName>
        <fullName evidence="2">Uncharacterized protein</fullName>
    </submittedName>
</protein>
<evidence type="ECO:0000313" key="3">
    <source>
        <dbReference type="Proteomes" id="UP001595792"/>
    </source>
</evidence>
<feature type="region of interest" description="Disordered" evidence="1">
    <location>
        <begin position="1"/>
        <end position="24"/>
    </location>
</feature>
<accession>A0ABV8NHA0</accession>
<comment type="caution">
    <text evidence="2">The sequence shown here is derived from an EMBL/GenBank/DDBJ whole genome shotgun (WGS) entry which is preliminary data.</text>
</comment>
<proteinExistence type="predicted"/>
<evidence type="ECO:0000256" key="1">
    <source>
        <dbReference type="SAM" id="MobiDB-lite"/>
    </source>
</evidence>
<dbReference type="EMBL" id="JBHSBY010000032">
    <property type="protein sequence ID" value="MFC4196339.1"/>
    <property type="molecule type" value="Genomic_DNA"/>
</dbReference>
<sequence length="60" mass="6829">MKEVNQNTSAHELDSIREGDQISVRNGKTGEVEKIQIVCAKGQKQYFYKLKNDGTIFIVK</sequence>
<name>A0ABV8NHA0_9SPHI</name>
<dbReference type="RefSeq" id="WP_378959667.1">
    <property type="nucleotide sequence ID" value="NZ_JBHRXC010000016.1"/>
</dbReference>
<reference evidence="3" key="1">
    <citation type="journal article" date="2019" name="Int. J. Syst. Evol. Microbiol.">
        <title>The Global Catalogue of Microorganisms (GCM) 10K type strain sequencing project: providing services to taxonomists for standard genome sequencing and annotation.</title>
        <authorList>
            <consortium name="The Broad Institute Genomics Platform"/>
            <consortium name="The Broad Institute Genome Sequencing Center for Infectious Disease"/>
            <person name="Wu L."/>
            <person name="Ma J."/>
        </authorList>
    </citation>
    <scope>NUCLEOTIDE SEQUENCE [LARGE SCALE GENOMIC DNA]</scope>
    <source>
        <strain evidence="3">CCM 8689</strain>
    </source>
</reference>
<organism evidence="2 3">
    <name type="scientific">Pedobacter jamesrossensis</name>
    <dbReference type="NCBI Taxonomy" id="1908238"/>
    <lineage>
        <taxon>Bacteria</taxon>
        <taxon>Pseudomonadati</taxon>
        <taxon>Bacteroidota</taxon>
        <taxon>Sphingobacteriia</taxon>
        <taxon>Sphingobacteriales</taxon>
        <taxon>Sphingobacteriaceae</taxon>
        <taxon>Pedobacter</taxon>
    </lineage>
</organism>
<evidence type="ECO:0000313" key="2">
    <source>
        <dbReference type="EMBL" id="MFC4196339.1"/>
    </source>
</evidence>
<dbReference type="Proteomes" id="UP001595792">
    <property type="component" value="Unassembled WGS sequence"/>
</dbReference>
<feature type="compositionally biased region" description="Basic and acidic residues" evidence="1">
    <location>
        <begin position="11"/>
        <end position="20"/>
    </location>
</feature>
<feature type="compositionally biased region" description="Polar residues" evidence="1">
    <location>
        <begin position="1"/>
        <end position="10"/>
    </location>
</feature>